<protein>
    <submittedName>
        <fullName evidence="2">Uncharacterized protein</fullName>
    </submittedName>
</protein>
<evidence type="ECO:0000313" key="4">
    <source>
        <dbReference type="Proteomes" id="UP000324748"/>
    </source>
</evidence>
<dbReference type="Proteomes" id="UP000325313">
    <property type="component" value="Unassembled WGS sequence"/>
</dbReference>
<feature type="chain" id="PRO_5036137154" evidence="1">
    <location>
        <begin position="21"/>
        <end position="90"/>
    </location>
</feature>
<dbReference type="EMBL" id="VSWC01000170">
    <property type="protein sequence ID" value="KAA1071719.1"/>
    <property type="molecule type" value="Genomic_DNA"/>
</dbReference>
<evidence type="ECO:0000313" key="3">
    <source>
        <dbReference type="EMBL" id="KAA1125939.1"/>
    </source>
</evidence>
<dbReference type="OrthoDB" id="10268411at2759"/>
<name>A0A5B0M650_PUCGR</name>
<evidence type="ECO:0000256" key="1">
    <source>
        <dbReference type="SAM" id="SignalP"/>
    </source>
</evidence>
<sequence length="90" mass="9881">MRHFALICILAAWLASPARAITCLHQSIDLTEELAPPCRTVFICACGKFVRCMRQRIVAIVRCEDCGEDQGAAFADEPCAHHLSVCPGHN</sequence>
<keyword evidence="4" id="KW-1185">Reference proteome</keyword>
<evidence type="ECO:0000313" key="2">
    <source>
        <dbReference type="EMBL" id="KAA1071719.1"/>
    </source>
</evidence>
<accession>A0A5B0M650</accession>
<reference evidence="4 5" key="1">
    <citation type="submission" date="2019-05" db="EMBL/GenBank/DDBJ databases">
        <title>Emergence of the Ug99 lineage of the wheat stem rust pathogen through somatic hybridization.</title>
        <authorList>
            <person name="Li F."/>
            <person name="Upadhyaya N.M."/>
            <person name="Sperschneider J."/>
            <person name="Matny O."/>
            <person name="Nguyen-Phuc H."/>
            <person name="Mago R."/>
            <person name="Raley C."/>
            <person name="Miller M.E."/>
            <person name="Silverstein K.A.T."/>
            <person name="Henningsen E."/>
            <person name="Hirsch C.D."/>
            <person name="Visser B."/>
            <person name="Pretorius Z.A."/>
            <person name="Steffenson B.J."/>
            <person name="Schwessinger B."/>
            <person name="Dodds P.N."/>
            <person name="Figueroa M."/>
        </authorList>
    </citation>
    <scope>NUCLEOTIDE SEQUENCE [LARGE SCALE GENOMIC DNA]</scope>
    <source>
        <strain evidence="2">21-0</strain>
        <strain evidence="3 5">Ug99</strain>
    </source>
</reference>
<dbReference type="AlphaFoldDB" id="A0A5B0M650"/>
<comment type="caution">
    <text evidence="2">The sequence shown here is derived from an EMBL/GenBank/DDBJ whole genome shotgun (WGS) entry which is preliminary data.</text>
</comment>
<proteinExistence type="predicted"/>
<organism evidence="2 4">
    <name type="scientific">Puccinia graminis f. sp. tritici</name>
    <dbReference type="NCBI Taxonomy" id="56615"/>
    <lineage>
        <taxon>Eukaryota</taxon>
        <taxon>Fungi</taxon>
        <taxon>Dikarya</taxon>
        <taxon>Basidiomycota</taxon>
        <taxon>Pucciniomycotina</taxon>
        <taxon>Pucciniomycetes</taxon>
        <taxon>Pucciniales</taxon>
        <taxon>Pucciniaceae</taxon>
        <taxon>Puccinia</taxon>
    </lineage>
</organism>
<feature type="signal peptide" evidence="1">
    <location>
        <begin position="1"/>
        <end position="20"/>
    </location>
</feature>
<keyword evidence="1" id="KW-0732">Signal</keyword>
<dbReference type="Proteomes" id="UP000324748">
    <property type="component" value="Unassembled WGS sequence"/>
</dbReference>
<evidence type="ECO:0000313" key="5">
    <source>
        <dbReference type="Proteomes" id="UP000325313"/>
    </source>
</evidence>
<dbReference type="EMBL" id="VDEP01000174">
    <property type="protein sequence ID" value="KAA1125939.1"/>
    <property type="molecule type" value="Genomic_DNA"/>
</dbReference>
<gene>
    <name evidence="2" type="ORF">PGT21_017416</name>
    <name evidence="3" type="ORF">PGTUg99_023158</name>
</gene>